<accession>A0A9P0HA94</accession>
<proteinExistence type="predicted"/>
<organism evidence="1 2">
    <name type="scientific">Nezara viridula</name>
    <name type="common">Southern green stink bug</name>
    <name type="synonym">Cimex viridulus</name>
    <dbReference type="NCBI Taxonomy" id="85310"/>
    <lineage>
        <taxon>Eukaryota</taxon>
        <taxon>Metazoa</taxon>
        <taxon>Ecdysozoa</taxon>
        <taxon>Arthropoda</taxon>
        <taxon>Hexapoda</taxon>
        <taxon>Insecta</taxon>
        <taxon>Pterygota</taxon>
        <taxon>Neoptera</taxon>
        <taxon>Paraneoptera</taxon>
        <taxon>Hemiptera</taxon>
        <taxon>Heteroptera</taxon>
        <taxon>Panheteroptera</taxon>
        <taxon>Pentatomomorpha</taxon>
        <taxon>Pentatomoidea</taxon>
        <taxon>Pentatomidae</taxon>
        <taxon>Pentatominae</taxon>
        <taxon>Nezara</taxon>
    </lineage>
</organism>
<dbReference type="Proteomes" id="UP001152798">
    <property type="component" value="Chromosome 4"/>
</dbReference>
<evidence type="ECO:0000313" key="2">
    <source>
        <dbReference type="Proteomes" id="UP001152798"/>
    </source>
</evidence>
<keyword evidence="2" id="KW-1185">Reference proteome</keyword>
<reference evidence="1" key="1">
    <citation type="submission" date="2022-01" db="EMBL/GenBank/DDBJ databases">
        <authorList>
            <person name="King R."/>
        </authorList>
    </citation>
    <scope>NUCLEOTIDE SEQUENCE</scope>
</reference>
<dbReference type="OrthoDB" id="6603781at2759"/>
<gene>
    <name evidence="1" type="ORF">NEZAVI_LOCUS7955</name>
</gene>
<name>A0A9P0HA94_NEZVI</name>
<evidence type="ECO:0000313" key="1">
    <source>
        <dbReference type="EMBL" id="CAH1398270.1"/>
    </source>
</evidence>
<sequence>MPMKEYQDKTWYRSIYKCDYNWPTVYTKTVPEVIVTNFPEHCKDLSPKVPCECAAHFCICKQKRYTKEDPAPNLSLEYDLEAQKYLQGVKSVYRDDFSPEGSREEDQEILPTDVCPKLNTPYTRIWNPYLVPKDAFRPGQPRPLGCPLTIESVTKPVDYTKTKKREQASFRDVEELFRFPSTLQKKIMVQNMQAQKIGICRETPAARKRIF</sequence>
<dbReference type="EMBL" id="OV725080">
    <property type="protein sequence ID" value="CAH1398270.1"/>
    <property type="molecule type" value="Genomic_DNA"/>
</dbReference>
<protein>
    <submittedName>
        <fullName evidence="1">Uncharacterized protein</fullName>
    </submittedName>
</protein>
<dbReference type="AlphaFoldDB" id="A0A9P0HA94"/>